<feature type="domain" description="5'-3' DNA helicase ZGRF1-like N-terminal" evidence="1">
    <location>
        <begin position="295"/>
        <end position="369"/>
    </location>
</feature>
<protein>
    <recommendedName>
        <fullName evidence="1">5'-3' DNA helicase ZGRF1-like N-terminal domain-containing protein</fullName>
    </recommendedName>
</protein>
<accession>A0A9Q0JZB0</accession>
<dbReference type="Proteomes" id="UP001141806">
    <property type="component" value="Unassembled WGS sequence"/>
</dbReference>
<evidence type="ECO:0000313" key="2">
    <source>
        <dbReference type="EMBL" id="KAJ4957002.1"/>
    </source>
</evidence>
<comment type="caution">
    <text evidence="2">The sequence shown here is derived from an EMBL/GenBank/DDBJ whole genome shotgun (WGS) entry which is preliminary data.</text>
</comment>
<dbReference type="InterPro" id="IPR052800">
    <property type="entry name" value="DNA_Repair_Helicase_ZGRF1"/>
</dbReference>
<dbReference type="OrthoDB" id="6513042at2759"/>
<gene>
    <name evidence="2" type="ORF">NE237_013785</name>
</gene>
<dbReference type="PANTHER" id="PTHR28535:SF1">
    <property type="entry name" value="PROTEIN ZGRF1"/>
    <property type="match status" value="1"/>
</dbReference>
<keyword evidence="3" id="KW-1185">Reference proteome</keyword>
<sequence length="679" mass="75591">MGDVKSWTVTYTKHIKQKRKVYQDGALEIHGSSNKVMLYDDDGKLLECRLLKKEEVVGSGETLAFNSYLVDIGDPKGSHENLTNLNTQEINRKPNGTSRIMHGQKARHISTFVEKRTDVGNIGDPQDRPNVTKNITREYRRSELESKAPKNHLNTTRTTVTEWHALYTTQITQRAKKYHDGFLQLSVCGSQGRKVMLYDGSKKLLDTRFLKKDEVIGAGETLTFDAHLVDIGDPKGNHSSLRDPNLEGKDTEVVKKTGIAHEQKARHCSSAENGNMEMKNPRSLQGRANTAQTSVSEWDVLYSTQLTQKAKRFHDGILQLAFCNPHGKQVILLDEDGTKLSNKYIKFSENVRTGSILELANYLVEIGEPRNLQGGKSQRNASSGEASVLNSSSYIADNRELHRNVSRSTPLRDAQKILSILKKPMAEDTVEYTRKVPMGQSHSSHSLYAVQGAQDQPPAESSQGAKYFERNEADDHECDPKNLNGARNASFNTCKSEILESKVNQDDLVVDITNLMDHNHRISTSSDCSPGVAAPNISHKLGLGCTDKTTVKTPQSIAEPQTSDVIILDLPEDTLPSDSSGPRSQVPRDVNVTSNQLYLDSIRTGTQWGKNTSFMGLSSLSGSASCISTDGGDRGNSEVQNIPKQIFSRKNLRIQLLCKKYSQKRRMFFSSDLNQRVRL</sequence>
<dbReference type="GO" id="GO:0035861">
    <property type="term" value="C:site of double-strand break"/>
    <property type="evidence" value="ECO:0007669"/>
    <property type="project" value="TreeGrafter"/>
</dbReference>
<dbReference type="EMBL" id="JAMYWD010000011">
    <property type="protein sequence ID" value="KAJ4957002.1"/>
    <property type="molecule type" value="Genomic_DNA"/>
</dbReference>
<evidence type="ECO:0000259" key="1">
    <source>
        <dbReference type="Pfam" id="PF10382"/>
    </source>
</evidence>
<feature type="domain" description="5'-3' DNA helicase ZGRF1-like N-terminal" evidence="1">
    <location>
        <begin position="160"/>
        <end position="237"/>
    </location>
</feature>
<proteinExistence type="predicted"/>
<feature type="domain" description="5'-3' DNA helicase ZGRF1-like N-terminal" evidence="1">
    <location>
        <begin position="4"/>
        <end position="80"/>
    </location>
</feature>
<dbReference type="GO" id="GO:0005634">
    <property type="term" value="C:nucleus"/>
    <property type="evidence" value="ECO:0007669"/>
    <property type="project" value="TreeGrafter"/>
</dbReference>
<dbReference type="Pfam" id="PF10382">
    <property type="entry name" value="ZGRF1-like_N"/>
    <property type="match status" value="3"/>
</dbReference>
<name>A0A9Q0JZB0_9MAGN</name>
<dbReference type="AlphaFoldDB" id="A0A9Q0JZB0"/>
<organism evidence="2 3">
    <name type="scientific">Protea cynaroides</name>
    <dbReference type="NCBI Taxonomy" id="273540"/>
    <lineage>
        <taxon>Eukaryota</taxon>
        <taxon>Viridiplantae</taxon>
        <taxon>Streptophyta</taxon>
        <taxon>Embryophyta</taxon>
        <taxon>Tracheophyta</taxon>
        <taxon>Spermatophyta</taxon>
        <taxon>Magnoliopsida</taxon>
        <taxon>Proteales</taxon>
        <taxon>Proteaceae</taxon>
        <taxon>Protea</taxon>
    </lineage>
</organism>
<dbReference type="GO" id="GO:0006302">
    <property type="term" value="P:double-strand break repair"/>
    <property type="evidence" value="ECO:0007669"/>
    <property type="project" value="TreeGrafter"/>
</dbReference>
<reference evidence="2" key="1">
    <citation type="journal article" date="2023" name="Plant J.">
        <title>The genome of the king protea, Protea cynaroides.</title>
        <authorList>
            <person name="Chang J."/>
            <person name="Duong T.A."/>
            <person name="Schoeman C."/>
            <person name="Ma X."/>
            <person name="Roodt D."/>
            <person name="Barker N."/>
            <person name="Li Z."/>
            <person name="Van de Peer Y."/>
            <person name="Mizrachi E."/>
        </authorList>
    </citation>
    <scope>NUCLEOTIDE SEQUENCE</scope>
    <source>
        <tissue evidence="2">Young leaves</tissue>
    </source>
</reference>
<evidence type="ECO:0000313" key="3">
    <source>
        <dbReference type="Proteomes" id="UP001141806"/>
    </source>
</evidence>
<dbReference type="PANTHER" id="PTHR28535">
    <property type="entry name" value="ZINC FINGER GRF-TYPE CONTAINING 1"/>
    <property type="match status" value="1"/>
</dbReference>
<dbReference type="InterPro" id="IPR018838">
    <property type="entry name" value="ZGRF1-like_N"/>
</dbReference>